<dbReference type="PANTHER" id="PTHR20857">
    <property type="entry name" value="THIAMINE-PHOSPHATE PYROPHOSPHORYLASE"/>
    <property type="match status" value="1"/>
</dbReference>
<keyword evidence="2" id="KW-0784">Thiamine biosynthesis</keyword>
<proteinExistence type="predicted"/>
<dbReference type="SUPFAM" id="SSF51391">
    <property type="entry name" value="Thiamin phosphate synthase"/>
    <property type="match status" value="1"/>
</dbReference>
<dbReference type="Gene3D" id="3.20.20.70">
    <property type="entry name" value="Aldolase class I"/>
    <property type="match status" value="1"/>
</dbReference>
<dbReference type="RefSeq" id="WP_230106910.1">
    <property type="nucleotide sequence ID" value="NZ_AP024845.1"/>
</dbReference>
<evidence type="ECO:0000256" key="2">
    <source>
        <dbReference type="ARBA" id="ARBA00022977"/>
    </source>
</evidence>
<protein>
    <submittedName>
        <fullName evidence="4">Thiamine phosphate synthase</fullName>
    </submittedName>
</protein>
<dbReference type="InterPro" id="IPR022998">
    <property type="entry name" value="ThiamineP_synth_TenI"/>
</dbReference>
<dbReference type="Proteomes" id="UP001305815">
    <property type="component" value="Chromosome"/>
</dbReference>
<sequence>MCRKTERENWEHVIAVTNRKLTARPYMEQIERICLKRPEAVLVREKDLSEEEYGRLASEVYAICKRYEVPCIYHTFVQAAREAGAAAIHLPLPLLRKHGGKKGLPEFPVIGASVHSLEEAKEAELLGVSYLTAGHIYQTDCKKDLKPRGLGFLREVCQSVSVPVYAIGGIHMGSGQMEEVMQAGAAGGCVMSGAMRV</sequence>
<gene>
    <name evidence="4" type="ORF">Lac1_08710</name>
</gene>
<evidence type="ECO:0000256" key="1">
    <source>
        <dbReference type="ARBA" id="ARBA00004948"/>
    </source>
</evidence>
<dbReference type="EMBL" id="AP027742">
    <property type="protein sequence ID" value="BDZ76688.1"/>
    <property type="molecule type" value="Genomic_DNA"/>
</dbReference>
<comment type="pathway">
    <text evidence="1">Cofactor biosynthesis; thiamine diphosphate biosynthesis.</text>
</comment>
<reference evidence="5" key="1">
    <citation type="journal article" date="2023" name="Int. J. Syst. Evol. Microbiol.">
        <title>Claveliimonas bilis gen. nov., sp. nov., deoxycholic acid-producing bacteria isolated from human faeces, and reclassification of Sellimonas monacensis Zenner et al. 2021 as Claveliimonas monacensis comb. nov.</title>
        <authorList>
            <person name="Hisatomi A."/>
            <person name="Kastawa N.W.E.P.G."/>
            <person name="Song I."/>
            <person name="Ohkuma M."/>
            <person name="Fukiya S."/>
            <person name="Sakamoto M."/>
        </authorList>
    </citation>
    <scope>NUCLEOTIDE SEQUENCE [LARGE SCALE GENOMIC DNA]</scope>
    <source>
        <strain evidence="5">12BBH14</strain>
    </source>
</reference>
<evidence type="ECO:0000259" key="3">
    <source>
        <dbReference type="Pfam" id="PF02581"/>
    </source>
</evidence>
<dbReference type="InterPro" id="IPR036206">
    <property type="entry name" value="ThiamineP_synth_sf"/>
</dbReference>
<dbReference type="Pfam" id="PF02581">
    <property type="entry name" value="TMP-TENI"/>
    <property type="match status" value="1"/>
</dbReference>
<evidence type="ECO:0000313" key="4">
    <source>
        <dbReference type="EMBL" id="BDZ76688.1"/>
    </source>
</evidence>
<feature type="domain" description="Thiamine phosphate synthase/TenI" evidence="3">
    <location>
        <begin position="14"/>
        <end position="193"/>
    </location>
</feature>
<organism evidence="4 5">
    <name type="scientific">Claveliimonas bilis</name>
    <dbReference type="NCBI Taxonomy" id="3028070"/>
    <lineage>
        <taxon>Bacteria</taxon>
        <taxon>Bacillati</taxon>
        <taxon>Bacillota</taxon>
        <taxon>Clostridia</taxon>
        <taxon>Lachnospirales</taxon>
        <taxon>Lachnospiraceae</taxon>
        <taxon>Claveliimonas</taxon>
    </lineage>
</organism>
<dbReference type="CDD" id="cd00564">
    <property type="entry name" value="TMP_TenI"/>
    <property type="match status" value="1"/>
</dbReference>
<keyword evidence="5" id="KW-1185">Reference proteome</keyword>
<evidence type="ECO:0000313" key="5">
    <source>
        <dbReference type="Proteomes" id="UP001305815"/>
    </source>
</evidence>
<name>A0ABM8I8H4_9FIRM</name>
<dbReference type="InterPro" id="IPR013785">
    <property type="entry name" value="Aldolase_TIM"/>
</dbReference>
<accession>A0ABM8I8H4</accession>
<dbReference type="PANTHER" id="PTHR20857:SF15">
    <property type="entry name" value="THIAMINE-PHOSPHATE SYNTHASE"/>
    <property type="match status" value="1"/>
</dbReference>